<dbReference type="InterPro" id="IPR029063">
    <property type="entry name" value="SAM-dependent_MTases_sf"/>
</dbReference>
<comment type="caution">
    <text evidence="9">The sequence shown here is derived from an EMBL/GenBank/DDBJ whole genome shotgun (WGS) entry which is preliminary data.</text>
</comment>
<keyword evidence="5 7" id="KW-0949">S-adenosyl-L-methionine</keyword>
<keyword evidence="3" id="KW-0489">Methyltransferase</keyword>
<dbReference type="InterPro" id="IPR015507">
    <property type="entry name" value="rRNA-MeTfrase_E"/>
</dbReference>
<dbReference type="HAMAP" id="MF_01547">
    <property type="entry name" value="RNA_methyltr_E"/>
    <property type="match status" value="1"/>
</dbReference>
<proteinExistence type="inferred from homology"/>
<protein>
    <recommendedName>
        <fullName evidence="6">rRNA methyltransferase 2, mitochondrial</fullName>
    </recommendedName>
</protein>
<evidence type="ECO:0000256" key="7">
    <source>
        <dbReference type="PIRSR" id="PIRSR005461-1"/>
    </source>
</evidence>
<accession>A0A814R307</accession>
<keyword evidence="10" id="KW-1185">Reference proteome</keyword>
<gene>
    <name evidence="9" type="ORF">OXX778_LOCUS22337</name>
</gene>
<reference evidence="9" key="1">
    <citation type="submission" date="2021-02" db="EMBL/GenBank/DDBJ databases">
        <authorList>
            <person name="Nowell W R."/>
        </authorList>
    </citation>
    <scope>NUCLEOTIDE SEQUENCE</scope>
    <source>
        <strain evidence="9">Ploen Becks lab</strain>
    </source>
</reference>
<dbReference type="SUPFAM" id="SSF53335">
    <property type="entry name" value="S-adenosyl-L-methionine-dependent methyltransferases"/>
    <property type="match status" value="1"/>
</dbReference>
<comment type="similarity">
    <text evidence="1">Belongs to the class I-like SAM-binding methyltransferase superfamily. RNA methyltransferase RlmE family.</text>
</comment>
<dbReference type="InterPro" id="IPR050082">
    <property type="entry name" value="RNA_methyltr_RlmE"/>
</dbReference>
<dbReference type="Gene3D" id="3.40.50.150">
    <property type="entry name" value="Vaccinia Virus protein VP39"/>
    <property type="match status" value="1"/>
</dbReference>
<sequence length="237" mass="26885">MLVKYKIDLKPLVLINKLFFASKKTGTSSNIWLERQRKDPYVKRAVKETYRARSAFKLIEINDKYKFIKPGDTVIDIGACPGSWSQVAIQLTNSDNKDSSKPKGKVISVDREFINPIEGADVLSYADITEKQTQIKIENLLNGKKANSVISDMAPNSTGQSTFDHDAIIELQEKALEIAKEFLELKGHFVCKIWFGDRTNDLTKKLLKNFEFVKLIKPPASRNDSAEIFIFCSNFKS</sequence>
<dbReference type="OrthoDB" id="20105at2759"/>
<evidence type="ECO:0000256" key="6">
    <source>
        <dbReference type="ARBA" id="ARBA00041184"/>
    </source>
</evidence>
<dbReference type="GO" id="GO:0005739">
    <property type="term" value="C:mitochondrion"/>
    <property type="evidence" value="ECO:0007669"/>
    <property type="project" value="TreeGrafter"/>
</dbReference>
<dbReference type="Proteomes" id="UP000663879">
    <property type="component" value="Unassembled WGS sequence"/>
</dbReference>
<evidence type="ECO:0000256" key="3">
    <source>
        <dbReference type="ARBA" id="ARBA00022603"/>
    </source>
</evidence>
<dbReference type="PIRSF" id="PIRSF005461">
    <property type="entry name" value="23S_rRNA_mtase"/>
    <property type="match status" value="1"/>
</dbReference>
<dbReference type="AlphaFoldDB" id="A0A814R307"/>
<organism evidence="9 10">
    <name type="scientific">Brachionus calyciflorus</name>
    <dbReference type="NCBI Taxonomy" id="104777"/>
    <lineage>
        <taxon>Eukaryota</taxon>
        <taxon>Metazoa</taxon>
        <taxon>Spiralia</taxon>
        <taxon>Gnathifera</taxon>
        <taxon>Rotifera</taxon>
        <taxon>Eurotatoria</taxon>
        <taxon>Monogononta</taxon>
        <taxon>Pseudotrocha</taxon>
        <taxon>Ploima</taxon>
        <taxon>Brachionidae</taxon>
        <taxon>Brachionus</taxon>
    </lineage>
</organism>
<dbReference type="InterPro" id="IPR002877">
    <property type="entry name" value="RNA_MeTrfase_FtsJ_dom"/>
</dbReference>
<dbReference type="PANTHER" id="PTHR10920">
    <property type="entry name" value="RIBOSOMAL RNA METHYLTRANSFERASE"/>
    <property type="match status" value="1"/>
</dbReference>
<dbReference type="Pfam" id="PF01728">
    <property type="entry name" value="FtsJ"/>
    <property type="match status" value="1"/>
</dbReference>
<evidence type="ECO:0000256" key="5">
    <source>
        <dbReference type="ARBA" id="ARBA00022691"/>
    </source>
</evidence>
<evidence type="ECO:0000259" key="8">
    <source>
        <dbReference type="Pfam" id="PF01728"/>
    </source>
</evidence>
<feature type="domain" description="Ribosomal RNA methyltransferase FtsJ" evidence="8">
    <location>
        <begin position="50"/>
        <end position="235"/>
    </location>
</feature>
<dbReference type="GO" id="GO:0008650">
    <property type="term" value="F:rRNA (uridine-2'-O-)-methyltransferase activity"/>
    <property type="evidence" value="ECO:0007669"/>
    <property type="project" value="TreeGrafter"/>
</dbReference>
<dbReference type="PANTHER" id="PTHR10920:SF18">
    <property type="entry name" value="RRNA METHYLTRANSFERASE 2, MITOCHONDRIAL"/>
    <property type="match status" value="1"/>
</dbReference>
<keyword evidence="4" id="KW-0808">Transferase</keyword>
<dbReference type="EMBL" id="CAJNOC010009349">
    <property type="protein sequence ID" value="CAF1127869.1"/>
    <property type="molecule type" value="Genomic_DNA"/>
</dbReference>
<evidence type="ECO:0000313" key="9">
    <source>
        <dbReference type="EMBL" id="CAF1127869.1"/>
    </source>
</evidence>
<feature type="active site" description="Proton acceptor" evidence="7">
    <location>
        <position position="192"/>
    </location>
</feature>
<evidence type="ECO:0000256" key="2">
    <source>
        <dbReference type="ARBA" id="ARBA00022552"/>
    </source>
</evidence>
<keyword evidence="2" id="KW-0698">rRNA processing</keyword>
<evidence type="ECO:0000256" key="1">
    <source>
        <dbReference type="ARBA" id="ARBA00009258"/>
    </source>
</evidence>
<evidence type="ECO:0000256" key="4">
    <source>
        <dbReference type="ARBA" id="ARBA00022679"/>
    </source>
</evidence>
<name>A0A814R307_9BILA</name>
<evidence type="ECO:0000313" key="10">
    <source>
        <dbReference type="Proteomes" id="UP000663879"/>
    </source>
</evidence>